<dbReference type="Proteomes" id="UP000006830">
    <property type="component" value="Chromosome"/>
</dbReference>
<reference evidence="1" key="1">
    <citation type="submission" date="2007-09" db="EMBL/GenBank/DDBJ databases">
        <title>Complete Genome Sequence of Rickettsia akari.</title>
        <authorList>
            <person name="Madan A."/>
            <person name="Fahey J."/>
            <person name="Helton E."/>
            <person name="Ketteman M."/>
            <person name="Madan A."/>
            <person name="Rodrigues S."/>
            <person name="Sanchez A."/>
            <person name="Whiting M."/>
            <person name="Dasch G."/>
            <person name="Eremeeva M."/>
        </authorList>
    </citation>
    <scope>NUCLEOTIDE SEQUENCE</scope>
    <source>
        <strain evidence="1">Hartford</strain>
    </source>
</reference>
<evidence type="ECO:0000313" key="1">
    <source>
        <dbReference type="EMBL" id="ABV74731.1"/>
    </source>
</evidence>
<dbReference type="AlphaFoldDB" id="A8GMV6"/>
<accession>A8GMV6</accession>
<protein>
    <submittedName>
        <fullName evidence="1">Cell surface antigen-like protein Sca7</fullName>
    </submittedName>
</protein>
<organism evidence="1 2">
    <name type="scientific">Rickettsia akari (strain Hartford)</name>
    <dbReference type="NCBI Taxonomy" id="293614"/>
    <lineage>
        <taxon>Bacteria</taxon>
        <taxon>Pseudomonadati</taxon>
        <taxon>Pseudomonadota</taxon>
        <taxon>Alphaproteobacteria</taxon>
        <taxon>Rickettsiales</taxon>
        <taxon>Rickettsiaceae</taxon>
        <taxon>Rickettsieae</taxon>
        <taxon>Rickettsia</taxon>
        <taxon>spotted fever group</taxon>
    </lineage>
</organism>
<dbReference type="EMBL" id="CP000847">
    <property type="protein sequence ID" value="ABV74731.1"/>
    <property type="molecule type" value="Genomic_DNA"/>
</dbReference>
<keyword evidence="2" id="KW-1185">Reference proteome</keyword>
<evidence type="ECO:0000313" key="2">
    <source>
        <dbReference type="Proteomes" id="UP000006830"/>
    </source>
</evidence>
<dbReference type="RefSeq" id="WP_012149365.1">
    <property type="nucleotide sequence ID" value="NC_009881.1"/>
</dbReference>
<dbReference type="STRING" id="293614.A1C_02120"/>
<name>A8GMV6_RICAH</name>
<gene>
    <name evidence="1" type="ordered locus">A1C_02120</name>
</gene>
<proteinExistence type="predicted"/>
<dbReference type="KEGG" id="rak:A1C_02120"/>
<dbReference type="HOGENOM" id="CLU_2719735_0_0_5"/>
<sequence length="72" mass="7516">MDGEVIYNQPGTLNVSGDNPIIGKVNFQNVDDILKVSIGSNQVFGANIDNINNADNNGSVIISQGGSNIAQL</sequence>